<organism evidence="2 3">
    <name type="scientific">Dreissena polymorpha</name>
    <name type="common">Zebra mussel</name>
    <name type="synonym">Mytilus polymorpha</name>
    <dbReference type="NCBI Taxonomy" id="45954"/>
    <lineage>
        <taxon>Eukaryota</taxon>
        <taxon>Metazoa</taxon>
        <taxon>Spiralia</taxon>
        <taxon>Lophotrochozoa</taxon>
        <taxon>Mollusca</taxon>
        <taxon>Bivalvia</taxon>
        <taxon>Autobranchia</taxon>
        <taxon>Heteroconchia</taxon>
        <taxon>Euheterodonta</taxon>
        <taxon>Imparidentia</taxon>
        <taxon>Neoheterodontei</taxon>
        <taxon>Myida</taxon>
        <taxon>Dreissenoidea</taxon>
        <taxon>Dreissenidae</taxon>
        <taxon>Dreissena</taxon>
    </lineage>
</organism>
<keyword evidence="3" id="KW-1185">Reference proteome</keyword>
<accession>A0A9D4EQY5</accession>
<evidence type="ECO:0000256" key="1">
    <source>
        <dbReference type="SAM" id="SignalP"/>
    </source>
</evidence>
<name>A0A9D4EQY5_DREPO</name>
<sequence length="141" mass="17155">MMRMLMFICVIGVANAVSIGRYRRGGDNWYGGQWNEEENGNWWGNNWEMENNWNGDNSNWRRGNNWYGNNKNWMRGNNWYGKDNNWNRGSNWNNMWNGYGENYKNGAYEREYDQERNNYQNYENKYYRDKRSGGDGGYKKK</sequence>
<evidence type="ECO:0000313" key="3">
    <source>
        <dbReference type="Proteomes" id="UP000828390"/>
    </source>
</evidence>
<dbReference type="Proteomes" id="UP000828390">
    <property type="component" value="Unassembled WGS sequence"/>
</dbReference>
<dbReference type="EMBL" id="JAIWYP010000008">
    <property type="protein sequence ID" value="KAH3782891.1"/>
    <property type="molecule type" value="Genomic_DNA"/>
</dbReference>
<feature type="signal peptide" evidence="1">
    <location>
        <begin position="1"/>
        <end position="16"/>
    </location>
</feature>
<dbReference type="AlphaFoldDB" id="A0A9D4EQY5"/>
<comment type="caution">
    <text evidence="2">The sequence shown here is derived from an EMBL/GenBank/DDBJ whole genome shotgun (WGS) entry which is preliminary data.</text>
</comment>
<feature type="chain" id="PRO_5039600814" evidence="1">
    <location>
        <begin position="17"/>
        <end position="141"/>
    </location>
</feature>
<reference evidence="2" key="1">
    <citation type="journal article" date="2019" name="bioRxiv">
        <title>The Genome of the Zebra Mussel, Dreissena polymorpha: A Resource for Invasive Species Research.</title>
        <authorList>
            <person name="McCartney M.A."/>
            <person name="Auch B."/>
            <person name="Kono T."/>
            <person name="Mallez S."/>
            <person name="Zhang Y."/>
            <person name="Obille A."/>
            <person name="Becker A."/>
            <person name="Abrahante J.E."/>
            <person name="Garbe J."/>
            <person name="Badalamenti J.P."/>
            <person name="Herman A."/>
            <person name="Mangelson H."/>
            <person name="Liachko I."/>
            <person name="Sullivan S."/>
            <person name="Sone E.D."/>
            <person name="Koren S."/>
            <person name="Silverstein K.A.T."/>
            <person name="Beckman K.B."/>
            <person name="Gohl D.M."/>
        </authorList>
    </citation>
    <scope>NUCLEOTIDE SEQUENCE</scope>
    <source>
        <strain evidence="2">Duluth1</strain>
        <tissue evidence="2">Whole animal</tissue>
    </source>
</reference>
<proteinExistence type="predicted"/>
<protein>
    <submittedName>
        <fullName evidence="2">Uncharacterized protein</fullName>
    </submittedName>
</protein>
<reference evidence="2" key="2">
    <citation type="submission" date="2020-11" db="EMBL/GenBank/DDBJ databases">
        <authorList>
            <person name="McCartney M.A."/>
            <person name="Auch B."/>
            <person name="Kono T."/>
            <person name="Mallez S."/>
            <person name="Becker A."/>
            <person name="Gohl D.M."/>
            <person name="Silverstein K.A.T."/>
            <person name="Koren S."/>
            <person name="Bechman K.B."/>
            <person name="Herman A."/>
            <person name="Abrahante J.E."/>
            <person name="Garbe J."/>
        </authorList>
    </citation>
    <scope>NUCLEOTIDE SEQUENCE</scope>
    <source>
        <strain evidence="2">Duluth1</strain>
        <tissue evidence="2">Whole animal</tissue>
    </source>
</reference>
<gene>
    <name evidence="2" type="ORF">DPMN_160813</name>
</gene>
<keyword evidence="1" id="KW-0732">Signal</keyword>
<evidence type="ECO:0000313" key="2">
    <source>
        <dbReference type="EMBL" id="KAH3782891.1"/>
    </source>
</evidence>